<sequence>MTFQALMDEHGSIEHFKKRAHVFSQGAKSNSIYLVKQGALKAYYLDLDGKEYVKSLLFTGNTIASIKALQGDVCSFSLICLEDTSVYKLSYDKIKDIALSNLSVANSVIDLLMQFGIKKERREFELLTLSAEQRYQQLLASTPDIHQRVTQNDMARYLGITPVALSRIKHKPSIT</sequence>
<name>A0AA37WJF1_9ALTE</name>
<dbReference type="CDD" id="cd00038">
    <property type="entry name" value="CAP_ED"/>
    <property type="match status" value="1"/>
</dbReference>
<dbReference type="AlphaFoldDB" id="A0AA37WJF1"/>
<dbReference type="EMBL" id="BSOT01000007">
    <property type="protein sequence ID" value="GLR72168.1"/>
    <property type="molecule type" value="Genomic_DNA"/>
</dbReference>
<accession>A0AA37WJF1</accession>
<dbReference type="Proteomes" id="UP001156601">
    <property type="component" value="Unassembled WGS sequence"/>
</dbReference>
<dbReference type="PROSITE" id="PS50042">
    <property type="entry name" value="CNMP_BINDING_3"/>
    <property type="match status" value="1"/>
</dbReference>
<dbReference type="InterPro" id="IPR000595">
    <property type="entry name" value="cNMP-bd_dom"/>
</dbReference>
<comment type="caution">
    <text evidence="2">The sequence shown here is derived from an EMBL/GenBank/DDBJ whole genome shotgun (WGS) entry which is preliminary data.</text>
</comment>
<reference evidence="2" key="1">
    <citation type="journal article" date="2014" name="Int. J. Syst. Evol. Microbiol.">
        <title>Complete genome sequence of Corynebacterium casei LMG S-19264T (=DSM 44701T), isolated from a smear-ripened cheese.</title>
        <authorList>
            <consortium name="US DOE Joint Genome Institute (JGI-PGF)"/>
            <person name="Walter F."/>
            <person name="Albersmeier A."/>
            <person name="Kalinowski J."/>
            <person name="Ruckert C."/>
        </authorList>
    </citation>
    <scope>NUCLEOTIDE SEQUENCE</scope>
    <source>
        <strain evidence="2">NBRC 110023</strain>
    </source>
</reference>
<protein>
    <submittedName>
        <fullName evidence="2">cAMP-binding protein</fullName>
    </submittedName>
</protein>
<feature type="domain" description="Cyclic nucleotide-binding" evidence="1">
    <location>
        <begin position="15"/>
        <end position="115"/>
    </location>
</feature>
<evidence type="ECO:0000313" key="2">
    <source>
        <dbReference type="EMBL" id="GLR72168.1"/>
    </source>
</evidence>
<organism evidence="2 3">
    <name type="scientific">Agaribacter marinus</name>
    <dbReference type="NCBI Taxonomy" id="1431249"/>
    <lineage>
        <taxon>Bacteria</taxon>
        <taxon>Pseudomonadati</taxon>
        <taxon>Pseudomonadota</taxon>
        <taxon>Gammaproteobacteria</taxon>
        <taxon>Alteromonadales</taxon>
        <taxon>Alteromonadaceae</taxon>
        <taxon>Agaribacter</taxon>
    </lineage>
</organism>
<proteinExistence type="predicted"/>
<evidence type="ECO:0000313" key="3">
    <source>
        <dbReference type="Proteomes" id="UP001156601"/>
    </source>
</evidence>
<evidence type="ECO:0000259" key="1">
    <source>
        <dbReference type="PROSITE" id="PS50042"/>
    </source>
</evidence>
<dbReference type="Pfam" id="PF00027">
    <property type="entry name" value="cNMP_binding"/>
    <property type="match status" value="1"/>
</dbReference>
<reference evidence="2" key="2">
    <citation type="submission" date="2023-01" db="EMBL/GenBank/DDBJ databases">
        <title>Draft genome sequence of Agaribacter marinus strain NBRC 110023.</title>
        <authorList>
            <person name="Sun Q."/>
            <person name="Mori K."/>
        </authorList>
    </citation>
    <scope>NUCLEOTIDE SEQUENCE</scope>
    <source>
        <strain evidence="2">NBRC 110023</strain>
    </source>
</reference>
<gene>
    <name evidence="2" type="ORF">GCM10007852_30760</name>
</gene>
<dbReference type="InterPro" id="IPR014710">
    <property type="entry name" value="RmlC-like_jellyroll"/>
</dbReference>
<dbReference type="RefSeq" id="WP_284218543.1">
    <property type="nucleotide sequence ID" value="NZ_BSOT01000007.1"/>
</dbReference>
<keyword evidence="3" id="KW-1185">Reference proteome</keyword>
<dbReference type="SUPFAM" id="SSF51206">
    <property type="entry name" value="cAMP-binding domain-like"/>
    <property type="match status" value="1"/>
</dbReference>
<dbReference type="InterPro" id="IPR018490">
    <property type="entry name" value="cNMP-bd_dom_sf"/>
</dbReference>
<dbReference type="Gene3D" id="2.60.120.10">
    <property type="entry name" value="Jelly Rolls"/>
    <property type="match status" value="1"/>
</dbReference>